<dbReference type="InterPro" id="IPR000358">
    <property type="entry name" value="RNR_small_fam"/>
</dbReference>
<dbReference type="AlphaFoldDB" id="A0A835UBT4"/>
<protein>
    <submittedName>
        <fullName evidence="1">Uncharacterized protein</fullName>
    </submittedName>
</protein>
<accession>A0A835UBT4</accession>
<dbReference type="PANTHER" id="PTHR23409">
    <property type="entry name" value="RIBONUCLEOSIDE-DIPHOSPHATE REDUCTASE SMALL CHAIN"/>
    <property type="match status" value="1"/>
</dbReference>
<proteinExistence type="predicted"/>
<dbReference type="OrthoDB" id="26525at2759"/>
<keyword evidence="2" id="KW-1185">Reference proteome</keyword>
<dbReference type="EMBL" id="JADCNL010000013">
    <property type="protein sequence ID" value="KAG0455440.1"/>
    <property type="molecule type" value="Genomic_DNA"/>
</dbReference>
<dbReference type="GO" id="GO:0009263">
    <property type="term" value="P:deoxyribonucleotide biosynthetic process"/>
    <property type="evidence" value="ECO:0007669"/>
    <property type="project" value="InterPro"/>
</dbReference>
<name>A0A835UBT4_VANPL</name>
<dbReference type="Proteomes" id="UP000636800">
    <property type="component" value="Chromosome 13"/>
</dbReference>
<dbReference type="InterPro" id="IPR012348">
    <property type="entry name" value="RNR-like"/>
</dbReference>
<gene>
    <name evidence="1" type="ORF">HPP92_024732</name>
</gene>
<dbReference type="Gene3D" id="1.10.620.20">
    <property type="entry name" value="Ribonucleotide Reductase, subunit A"/>
    <property type="match status" value="2"/>
</dbReference>
<reference evidence="1 2" key="1">
    <citation type="journal article" date="2020" name="Nat. Food">
        <title>A phased Vanilla planifolia genome enables genetic improvement of flavour and production.</title>
        <authorList>
            <person name="Hasing T."/>
            <person name="Tang H."/>
            <person name="Brym M."/>
            <person name="Khazi F."/>
            <person name="Huang T."/>
            <person name="Chambers A.H."/>
        </authorList>
    </citation>
    <scope>NUCLEOTIDE SEQUENCE [LARGE SCALE GENOMIC DNA]</scope>
    <source>
        <tissue evidence="1">Leaf</tissue>
    </source>
</reference>
<dbReference type="Pfam" id="PF00268">
    <property type="entry name" value="Ribonuc_red_sm"/>
    <property type="match status" value="2"/>
</dbReference>
<dbReference type="GO" id="GO:0016491">
    <property type="term" value="F:oxidoreductase activity"/>
    <property type="evidence" value="ECO:0007669"/>
    <property type="project" value="InterPro"/>
</dbReference>
<evidence type="ECO:0000313" key="1">
    <source>
        <dbReference type="EMBL" id="KAG0455440.1"/>
    </source>
</evidence>
<sequence length="166" mass="19470">MEKERHFVTYVIVFFATSRGIVLKNLARRFICEVQLPKAQAFYGFHIVIKNIHSEMYCLLLETYIKGSAKKSHLFCAIKKVPYVARKVKWALRQIDAFETFSNKLISWDEGFCCDFTCLLYSLRNTKLFKERVQKIVADTFVIEKEFLFDALPCTLVRMNADLMSQ</sequence>
<organism evidence="1 2">
    <name type="scientific">Vanilla planifolia</name>
    <name type="common">Vanilla</name>
    <dbReference type="NCBI Taxonomy" id="51239"/>
    <lineage>
        <taxon>Eukaryota</taxon>
        <taxon>Viridiplantae</taxon>
        <taxon>Streptophyta</taxon>
        <taxon>Embryophyta</taxon>
        <taxon>Tracheophyta</taxon>
        <taxon>Spermatophyta</taxon>
        <taxon>Magnoliopsida</taxon>
        <taxon>Liliopsida</taxon>
        <taxon>Asparagales</taxon>
        <taxon>Orchidaceae</taxon>
        <taxon>Vanilloideae</taxon>
        <taxon>Vanilleae</taxon>
        <taxon>Vanilla</taxon>
    </lineage>
</organism>
<comment type="caution">
    <text evidence="1">The sequence shown here is derived from an EMBL/GenBank/DDBJ whole genome shotgun (WGS) entry which is preliminary data.</text>
</comment>
<evidence type="ECO:0000313" key="2">
    <source>
        <dbReference type="Proteomes" id="UP000636800"/>
    </source>
</evidence>
<dbReference type="InterPro" id="IPR009078">
    <property type="entry name" value="Ferritin-like_SF"/>
</dbReference>
<dbReference type="PANTHER" id="PTHR23409:SF18">
    <property type="entry name" value="RIBONUCLEOSIDE-DIPHOSPHATE REDUCTASE SUBUNIT M2"/>
    <property type="match status" value="1"/>
</dbReference>
<dbReference type="SUPFAM" id="SSF47240">
    <property type="entry name" value="Ferritin-like"/>
    <property type="match status" value="1"/>
</dbReference>